<dbReference type="EMBL" id="LWMT01000138">
    <property type="protein sequence ID" value="KZX14597.1"/>
    <property type="molecule type" value="Genomic_DNA"/>
</dbReference>
<dbReference type="GO" id="GO:0005886">
    <property type="term" value="C:plasma membrane"/>
    <property type="evidence" value="ECO:0007669"/>
    <property type="project" value="TreeGrafter"/>
</dbReference>
<evidence type="ECO:0000313" key="3">
    <source>
        <dbReference type="Proteomes" id="UP000077066"/>
    </source>
</evidence>
<keyword evidence="3" id="KW-1185">Reference proteome</keyword>
<feature type="transmembrane region" description="Helical" evidence="1">
    <location>
        <begin position="89"/>
        <end position="107"/>
    </location>
</feature>
<evidence type="ECO:0000313" key="2">
    <source>
        <dbReference type="EMBL" id="KZX14597.1"/>
    </source>
</evidence>
<reference evidence="2 3" key="1">
    <citation type="submission" date="2016-04" db="EMBL/GenBank/DDBJ databases">
        <title>Genome sequence of Methanobrevibacter filiformis DSM 11501.</title>
        <authorList>
            <person name="Poehlein A."/>
            <person name="Seedorf H."/>
            <person name="Daniel R."/>
        </authorList>
    </citation>
    <scope>NUCLEOTIDE SEQUENCE [LARGE SCALE GENOMIC DNA]</scope>
    <source>
        <strain evidence="2 3">DSM 11501</strain>
    </source>
</reference>
<protein>
    <submittedName>
        <fullName evidence="2">Acid-resistance membrane protein</fullName>
    </submittedName>
</protein>
<feature type="transmembrane region" description="Helical" evidence="1">
    <location>
        <begin position="140"/>
        <end position="159"/>
    </location>
</feature>
<dbReference type="PATRIC" id="fig|55758.3.peg.941"/>
<name>A0A166CI96_9EURY</name>
<dbReference type="AlphaFoldDB" id="A0A166CI96"/>
<dbReference type="InterPro" id="IPR052712">
    <property type="entry name" value="Acid_resist_chaperone_HdeD"/>
</dbReference>
<feature type="transmembrane region" description="Helical" evidence="1">
    <location>
        <begin position="31"/>
        <end position="52"/>
    </location>
</feature>
<keyword evidence="1" id="KW-1133">Transmembrane helix</keyword>
<dbReference type="Pfam" id="PF03729">
    <property type="entry name" value="DUF308"/>
    <property type="match status" value="2"/>
</dbReference>
<dbReference type="Proteomes" id="UP000077066">
    <property type="component" value="Unassembled WGS sequence"/>
</dbReference>
<dbReference type="PANTHER" id="PTHR34989:SF1">
    <property type="entry name" value="PROTEIN HDED"/>
    <property type="match status" value="1"/>
</dbReference>
<sequence length="164" mass="17848">MENKAIVGILAVILGILMLIFPFASMTALSVIVSLGILILGVYYLVTGFNLWKVSKWACIFYIIIGIFAILLGMLLFGQVLLFDLFVVFYLYVIGFLMVFGGILGLFSRVVIHDRTSAGITVILGILTIILAAFSLQDPLFIAVIIGVSLIIEGITLIATRSLD</sequence>
<feature type="transmembrane region" description="Helical" evidence="1">
    <location>
        <begin position="7"/>
        <end position="25"/>
    </location>
</feature>
<feature type="transmembrane region" description="Helical" evidence="1">
    <location>
        <begin position="59"/>
        <end position="83"/>
    </location>
</feature>
<gene>
    <name evidence="2" type="ORF">MBFIL_08370</name>
</gene>
<accession>A0A166CI96</accession>
<feature type="transmembrane region" description="Helical" evidence="1">
    <location>
        <begin position="116"/>
        <end position="134"/>
    </location>
</feature>
<dbReference type="RefSeq" id="WP_066971811.1">
    <property type="nucleotide sequence ID" value="NZ_LWMT01000138.1"/>
</dbReference>
<proteinExistence type="predicted"/>
<dbReference type="PANTHER" id="PTHR34989">
    <property type="entry name" value="PROTEIN HDED"/>
    <property type="match status" value="1"/>
</dbReference>
<evidence type="ECO:0000256" key="1">
    <source>
        <dbReference type="SAM" id="Phobius"/>
    </source>
</evidence>
<organism evidence="2 3">
    <name type="scientific">Methanobrevibacter filiformis</name>
    <dbReference type="NCBI Taxonomy" id="55758"/>
    <lineage>
        <taxon>Archaea</taxon>
        <taxon>Methanobacteriati</taxon>
        <taxon>Methanobacteriota</taxon>
        <taxon>Methanomada group</taxon>
        <taxon>Methanobacteria</taxon>
        <taxon>Methanobacteriales</taxon>
        <taxon>Methanobacteriaceae</taxon>
        <taxon>Methanobrevibacter</taxon>
    </lineage>
</organism>
<comment type="caution">
    <text evidence="2">The sequence shown here is derived from an EMBL/GenBank/DDBJ whole genome shotgun (WGS) entry which is preliminary data.</text>
</comment>
<dbReference type="InterPro" id="IPR005325">
    <property type="entry name" value="DUF308_memb"/>
</dbReference>
<keyword evidence="1" id="KW-0472">Membrane</keyword>
<keyword evidence="1" id="KW-0812">Transmembrane</keyword>